<reference evidence="8" key="1">
    <citation type="submission" date="2018-06" db="EMBL/GenBank/DDBJ databases">
        <authorList>
            <person name="Khan S.A."/>
        </authorList>
    </citation>
    <scope>NUCLEOTIDE SEQUENCE [LARGE SCALE GENOMIC DNA]</scope>
    <source>
        <strain evidence="8">DB-1506</strain>
    </source>
</reference>
<protein>
    <submittedName>
        <fullName evidence="7">Oxidoreductase</fullName>
    </submittedName>
</protein>
<dbReference type="GO" id="GO:0022900">
    <property type="term" value="P:electron transport chain"/>
    <property type="evidence" value="ECO:0007669"/>
    <property type="project" value="InterPro"/>
</dbReference>
<sequence>MTMPGPSQIARIFMPPRSAMQSGKGRSQEWMLEFAPGERQDLDPLMGWAGSGDTRGQLRLRFATREEAVAYAEANGLPYEVEEPKPVRIKAKVYADNFRYGRTENWTH</sequence>
<dbReference type="Pfam" id="PF04800">
    <property type="entry name" value="NDUS4"/>
    <property type="match status" value="1"/>
</dbReference>
<keyword evidence="6" id="KW-0472">Membrane</keyword>
<comment type="subcellular location">
    <subcellularLocation>
        <location evidence="1">Membrane</location>
    </subcellularLocation>
</comment>
<dbReference type="AlphaFoldDB" id="A0A327MJZ0"/>
<dbReference type="Gene3D" id="3.30.160.190">
    <property type="entry name" value="atu1810 like domain"/>
    <property type="match status" value="1"/>
</dbReference>
<dbReference type="OrthoDB" id="9799572at2"/>
<gene>
    <name evidence="7" type="ORF">DOO78_05365</name>
</gene>
<evidence type="ECO:0000256" key="1">
    <source>
        <dbReference type="ARBA" id="ARBA00004370"/>
    </source>
</evidence>
<dbReference type="Proteomes" id="UP000249065">
    <property type="component" value="Unassembled WGS sequence"/>
</dbReference>
<name>A0A327MJZ0_9PROT</name>
<keyword evidence="5" id="KW-0249">Electron transport</keyword>
<keyword evidence="3" id="KW-0679">Respiratory chain</keyword>
<evidence type="ECO:0000256" key="3">
    <source>
        <dbReference type="ARBA" id="ARBA00022660"/>
    </source>
</evidence>
<keyword evidence="4" id="KW-0809">Transit peptide</keyword>
<evidence type="ECO:0000313" key="8">
    <source>
        <dbReference type="Proteomes" id="UP000249065"/>
    </source>
</evidence>
<evidence type="ECO:0000256" key="2">
    <source>
        <dbReference type="ARBA" id="ARBA00022448"/>
    </source>
</evidence>
<dbReference type="InterPro" id="IPR006885">
    <property type="entry name" value="NADH_UbQ_FeS_4_mit-like"/>
</dbReference>
<evidence type="ECO:0000313" key="7">
    <source>
        <dbReference type="EMBL" id="RAI60488.1"/>
    </source>
</evidence>
<dbReference type="EMBL" id="QLIX01000002">
    <property type="protein sequence ID" value="RAI60488.1"/>
    <property type="molecule type" value="Genomic_DNA"/>
</dbReference>
<organism evidence="7 8">
    <name type="scientific">Roseicella frigidaeris</name>
    <dbReference type="NCBI Taxonomy" id="2230885"/>
    <lineage>
        <taxon>Bacteria</taxon>
        <taxon>Pseudomonadati</taxon>
        <taxon>Pseudomonadota</taxon>
        <taxon>Alphaproteobacteria</taxon>
        <taxon>Acetobacterales</taxon>
        <taxon>Roseomonadaceae</taxon>
        <taxon>Roseicella</taxon>
    </lineage>
</organism>
<accession>A0A327MJZ0</accession>
<dbReference type="PANTHER" id="PTHR12219">
    <property type="entry name" value="NADH-UBIQUINONE OXIDOREDUCTASE"/>
    <property type="match status" value="1"/>
</dbReference>
<evidence type="ECO:0000256" key="4">
    <source>
        <dbReference type="ARBA" id="ARBA00022946"/>
    </source>
</evidence>
<evidence type="ECO:0000256" key="6">
    <source>
        <dbReference type="ARBA" id="ARBA00023136"/>
    </source>
</evidence>
<proteinExistence type="predicted"/>
<keyword evidence="8" id="KW-1185">Reference proteome</keyword>
<dbReference type="PANTHER" id="PTHR12219:SF8">
    <property type="entry name" value="NADH DEHYDROGENASE [UBIQUINONE] IRON-SULFUR PROTEIN 4, MITOCHONDRIAL"/>
    <property type="match status" value="1"/>
</dbReference>
<keyword evidence="2" id="KW-0813">Transport</keyword>
<evidence type="ECO:0000256" key="5">
    <source>
        <dbReference type="ARBA" id="ARBA00022982"/>
    </source>
</evidence>
<dbReference type="InterPro" id="IPR038532">
    <property type="entry name" value="NDUFS4-like_sf"/>
</dbReference>
<dbReference type="GO" id="GO:0016020">
    <property type="term" value="C:membrane"/>
    <property type="evidence" value="ECO:0007669"/>
    <property type="project" value="UniProtKB-SubCell"/>
</dbReference>
<comment type="caution">
    <text evidence="7">The sequence shown here is derived from an EMBL/GenBank/DDBJ whole genome shotgun (WGS) entry which is preliminary data.</text>
</comment>